<dbReference type="SUPFAM" id="SSF52047">
    <property type="entry name" value="RNI-like"/>
    <property type="match status" value="1"/>
</dbReference>
<dbReference type="EMBL" id="QZWG01000008">
    <property type="protein sequence ID" value="RZB99110.1"/>
    <property type="molecule type" value="Genomic_DNA"/>
</dbReference>
<dbReference type="InterPro" id="IPR057207">
    <property type="entry name" value="FBXL15_LRR"/>
</dbReference>
<evidence type="ECO:0000313" key="2">
    <source>
        <dbReference type="EMBL" id="RZB99110.1"/>
    </source>
</evidence>
<gene>
    <name evidence="2" type="ORF">D0Y65_021824</name>
</gene>
<comment type="caution">
    <text evidence="2">The sequence shown here is derived from an EMBL/GenBank/DDBJ whole genome shotgun (WGS) entry which is preliminary data.</text>
</comment>
<reference evidence="2 3" key="1">
    <citation type="submission" date="2018-09" db="EMBL/GenBank/DDBJ databases">
        <title>A high-quality reference genome of wild soybean provides a powerful tool to mine soybean genomes.</title>
        <authorList>
            <person name="Xie M."/>
            <person name="Chung C.Y.L."/>
            <person name="Li M.-W."/>
            <person name="Wong F.-L."/>
            <person name="Chan T.-F."/>
            <person name="Lam H.-M."/>
        </authorList>
    </citation>
    <scope>NUCLEOTIDE SEQUENCE [LARGE SCALE GENOMIC DNA]</scope>
    <source>
        <strain evidence="3">cv. W05</strain>
        <tissue evidence="2">Hypocotyl of etiolated seedlings</tissue>
    </source>
</reference>
<organism evidence="2 3">
    <name type="scientific">Glycine soja</name>
    <name type="common">Wild soybean</name>
    <dbReference type="NCBI Taxonomy" id="3848"/>
    <lineage>
        <taxon>Eukaryota</taxon>
        <taxon>Viridiplantae</taxon>
        <taxon>Streptophyta</taxon>
        <taxon>Embryophyta</taxon>
        <taxon>Tracheophyta</taxon>
        <taxon>Spermatophyta</taxon>
        <taxon>Magnoliopsida</taxon>
        <taxon>eudicotyledons</taxon>
        <taxon>Gunneridae</taxon>
        <taxon>Pentapetalae</taxon>
        <taxon>rosids</taxon>
        <taxon>fabids</taxon>
        <taxon>Fabales</taxon>
        <taxon>Fabaceae</taxon>
        <taxon>Papilionoideae</taxon>
        <taxon>50 kb inversion clade</taxon>
        <taxon>NPAAA clade</taxon>
        <taxon>indigoferoid/millettioid clade</taxon>
        <taxon>Phaseoleae</taxon>
        <taxon>Glycine</taxon>
        <taxon>Glycine subgen. Soja</taxon>
    </lineage>
</organism>
<dbReference type="AlphaFoldDB" id="A0A445JKW5"/>
<proteinExistence type="predicted"/>
<dbReference type="InterPro" id="IPR032675">
    <property type="entry name" value="LRR_dom_sf"/>
</dbReference>
<keyword evidence="3" id="KW-1185">Reference proteome</keyword>
<feature type="domain" description="F-box/LRR-repeat protein 15-like leucin rich repeat" evidence="1">
    <location>
        <begin position="16"/>
        <end position="156"/>
    </location>
</feature>
<dbReference type="Gene3D" id="3.80.10.10">
    <property type="entry name" value="Ribonuclease Inhibitor"/>
    <property type="match status" value="1"/>
</dbReference>
<evidence type="ECO:0000259" key="1">
    <source>
        <dbReference type="Pfam" id="PF25372"/>
    </source>
</evidence>
<dbReference type="Pfam" id="PF25372">
    <property type="entry name" value="DUF7885"/>
    <property type="match status" value="1"/>
</dbReference>
<name>A0A445JKW5_GLYSO</name>
<evidence type="ECO:0000313" key="3">
    <source>
        <dbReference type="Proteomes" id="UP000289340"/>
    </source>
</evidence>
<dbReference type="Proteomes" id="UP000289340">
    <property type="component" value="Chromosome 8"/>
</dbReference>
<protein>
    <submittedName>
        <fullName evidence="2">F-box/LRR-repeat protein 10</fullName>
    </submittedName>
</protein>
<accession>A0A445JKW5</accession>
<sequence>MILFCCKTSCLRGDLLRPLLLPNPYLTTLKLDCGHLDDSAIGFLLKPSSHHLSLYNGADFNGRLLSSICTRCNHLRSLYLGSIAEKKVRAIHIFDLQELLTLGRSEPCCILTSTTLVVLKLGGLIMNHVSSSVVDLPSLKALHLRRVHFLELRWLLQILSACPLIEDLLIRSLHVTNFSSDEQLKRLPKLNEKMSGGGMNVQSTPRSSGYANETFDEVEVIWRERAWGKNPNTQNLLE</sequence>